<organism evidence="18 19">
    <name type="scientific">Robbsia betulipollinis</name>
    <dbReference type="NCBI Taxonomy" id="2981849"/>
    <lineage>
        <taxon>Bacteria</taxon>
        <taxon>Pseudomonadati</taxon>
        <taxon>Pseudomonadota</taxon>
        <taxon>Betaproteobacteria</taxon>
        <taxon>Burkholderiales</taxon>
        <taxon>Burkholderiaceae</taxon>
        <taxon>Robbsia</taxon>
    </lineage>
</organism>
<accession>A0ABT3ZKX2</accession>
<proteinExistence type="inferred from homology"/>
<keyword evidence="13 15" id="KW-0326">Glycosidase</keyword>
<evidence type="ECO:0000256" key="12">
    <source>
        <dbReference type="ARBA" id="ARBA00023268"/>
    </source>
</evidence>
<feature type="domain" description="FPG-type" evidence="16">
    <location>
        <begin position="242"/>
        <end position="276"/>
    </location>
</feature>
<dbReference type="Gene3D" id="1.10.8.50">
    <property type="match status" value="1"/>
</dbReference>
<dbReference type="HAMAP" id="MF_00103">
    <property type="entry name" value="Fapy_DNA_glycosyl"/>
    <property type="match status" value="1"/>
</dbReference>
<keyword evidence="12 15" id="KW-0511">Multifunctional enzyme</keyword>
<keyword evidence="10 15" id="KW-0234">DNA repair</keyword>
<dbReference type="EMBL" id="JAPMXC010000001">
    <property type="protein sequence ID" value="MCY0387179.1"/>
    <property type="molecule type" value="Genomic_DNA"/>
</dbReference>
<evidence type="ECO:0000256" key="11">
    <source>
        <dbReference type="ARBA" id="ARBA00023239"/>
    </source>
</evidence>
<feature type="binding site" evidence="15">
    <location>
        <position position="94"/>
    </location>
    <ligand>
        <name>DNA</name>
        <dbReference type="ChEBI" id="CHEBI:16991"/>
    </ligand>
</feature>
<dbReference type="InterPro" id="IPR010979">
    <property type="entry name" value="Ribosomal_uS13-like_H2TH"/>
</dbReference>
<comment type="catalytic activity">
    <reaction evidence="14 15">
        <text>2'-deoxyribonucleotide-(2'-deoxyribose 5'-phosphate)-2'-deoxyribonucleotide-DNA = a 3'-end 2'-deoxyribonucleotide-(2,3-dehydro-2,3-deoxyribose 5'-phosphate)-DNA + a 5'-end 5'-phospho-2'-deoxyribonucleoside-DNA + H(+)</text>
        <dbReference type="Rhea" id="RHEA:66592"/>
        <dbReference type="Rhea" id="RHEA-COMP:13180"/>
        <dbReference type="Rhea" id="RHEA-COMP:16897"/>
        <dbReference type="Rhea" id="RHEA-COMP:17067"/>
        <dbReference type="ChEBI" id="CHEBI:15378"/>
        <dbReference type="ChEBI" id="CHEBI:136412"/>
        <dbReference type="ChEBI" id="CHEBI:157695"/>
        <dbReference type="ChEBI" id="CHEBI:167181"/>
        <dbReference type="EC" id="4.2.99.18"/>
    </reaction>
</comment>
<dbReference type="Gene3D" id="3.20.190.10">
    <property type="entry name" value="MutM-like, N-terminal"/>
    <property type="match status" value="1"/>
</dbReference>
<feature type="binding site" evidence="15">
    <location>
        <position position="112"/>
    </location>
    <ligand>
        <name>DNA</name>
        <dbReference type="ChEBI" id="CHEBI:16991"/>
    </ligand>
</feature>
<comment type="subunit">
    <text evidence="3 15">Monomer.</text>
</comment>
<keyword evidence="7 15" id="KW-0378">Hydrolase</keyword>
<evidence type="ECO:0000259" key="17">
    <source>
        <dbReference type="PROSITE" id="PS51068"/>
    </source>
</evidence>
<feature type="active site" description="Schiff-base intermediate with DNA" evidence="15">
    <location>
        <position position="2"/>
    </location>
</feature>
<dbReference type="InterPro" id="IPR015886">
    <property type="entry name" value="H2TH_FPG"/>
</dbReference>
<dbReference type="InterPro" id="IPR015887">
    <property type="entry name" value="DNA_glyclase_Znf_dom_DNA_BS"/>
</dbReference>
<comment type="similarity">
    <text evidence="2 15">Belongs to the FPG family.</text>
</comment>
<dbReference type="Pfam" id="PF06831">
    <property type="entry name" value="H2TH"/>
    <property type="match status" value="1"/>
</dbReference>
<evidence type="ECO:0000256" key="15">
    <source>
        <dbReference type="HAMAP-Rule" id="MF_00103"/>
    </source>
</evidence>
<evidence type="ECO:0000256" key="5">
    <source>
        <dbReference type="ARBA" id="ARBA00022763"/>
    </source>
</evidence>
<feature type="active site" description="Proton donor; for beta-elimination activity" evidence="15">
    <location>
        <position position="58"/>
    </location>
</feature>
<dbReference type="SUPFAM" id="SSF46946">
    <property type="entry name" value="S13-like H2TH domain"/>
    <property type="match status" value="1"/>
</dbReference>
<evidence type="ECO:0000256" key="7">
    <source>
        <dbReference type="ARBA" id="ARBA00022801"/>
    </source>
</evidence>
<keyword evidence="4 15" id="KW-0479">Metal-binding</keyword>
<keyword evidence="11 15" id="KW-0456">Lyase</keyword>
<feature type="active site" description="Proton donor; for delta-elimination activity" evidence="15">
    <location>
        <position position="266"/>
    </location>
</feature>
<sequence>MPELPEIEVTRRGIEPHVSGRRIARVTVRAPSLRWPIPPELAQLLGDRVIERVARRGKYLLLETDAGWLILHLGMSGTLRVLTGSERETPVGRHDHVDWVFDEVILRLRDPRRFGAVLWHPRAAGDVLLHPLLASLGVEPFSPEFTADLLFRRTRGRSVAVKQALLAGTIVVGVGNIYASESLFRAGIRPTLAAGKVSRARYERLAVAVRDILAKAIEKGGSTLRDFIGSSGESGYFQIEHAVYDRAGQPCRVCGTTIRKIVQGQRSTFYCPVCQR</sequence>
<comment type="function">
    <text evidence="15">Involved in base excision repair of DNA damaged by oxidation or by mutagenic agents. Acts as DNA glycosylase that recognizes and removes damaged bases. Has a preference for oxidized purines, such as 7,8-dihydro-8-oxoguanine (8-oxoG). Has AP (apurinic/apyrimidinic) lyase activity and introduces nicks in the DNA strand. Cleaves the DNA backbone by beta-delta elimination to generate a single-strand break at the site of the removed base with both 3'- and 5'-phosphates.</text>
</comment>
<dbReference type="InterPro" id="IPR012319">
    <property type="entry name" value="FPG_cat"/>
</dbReference>
<name>A0ABT3ZKX2_9BURK</name>
<comment type="catalytic activity">
    <reaction evidence="1 15">
        <text>Hydrolysis of DNA containing ring-opened 7-methylguanine residues, releasing 2,6-diamino-4-hydroxy-5-(N-methyl)formamidopyrimidine.</text>
        <dbReference type="EC" id="3.2.2.23"/>
    </reaction>
</comment>
<dbReference type="PANTHER" id="PTHR22993">
    <property type="entry name" value="FORMAMIDOPYRIMIDINE-DNA GLYCOSYLASE"/>
    <property type="match status" value="1"/>
</dbReference>
<evidence type="ECO:0000256" key="1">
    <source>
        <dbReference type="ARBA" id="ARBA00001668"/>
    </source>
</evidence>
<dbReference type="Proteomes" id="UP001082899">
    <property type="component" value="Unassembled WGS sequence"/>
</dbReference>
<comment type="caution">
    <text evidence="18">The sequence shown here is derived from an EMBL/GenBank/DDBJ whole genome shotgun (WGS) entry which is preliminary data.</text>
</comment>
<dbReference type="Pfam" id="PF06827">
    <property type="entry name" value="zf-FPG_IleRS"/>
    <property type="match status" value="1"/>
</dbReference>
<evidence type="ECO:0000313" key="19">
    <source>
        <dbReference type="Proteomes" id="UP001082899"/>
    </source>
</evidence>
<evidence type="ECO:0000256" key="3">
    <source>
        <dbReference type="ARBA" id="ARBA00011245"/>
    </source>
</evidence>
<dbReference type="SMART" id="SM01232">
    <property type="entry name" value="H2TH"/>
    <property type="match status" value="1"/>
</dbReference>
<evidence type="ECO:0000256" key="6">
    <source>
        <dbReference type="ARBA" id="ARBA00022771"/>
    </source>
</evidence>
<dbReference type="PROSITE" id="PS51068">
    <property type="entry name" value="FPG_CAT"/>
    <property type="match status" value="1"/>
</dbReference>
<dbReference type="PROSITE" id="PS01242">
    <property type="entry name" value="ZF_FPG_1"/>
    <property type="match status" value="1"/>
</dbReference>
<dbReference type="CDD" id="cd08966">
    <property type="entry name" value="EcFpg-like_N"/>
    <property type="match status" value="1"/>
</dbReference>
<evidence type="ECO:0000256" key="9">
    <source>
        <dbReference type="ARBA" id="ARBA00023125"/>
    </source>
</evidence>
<dbReference type="PROSITE" id="PS51066">
    <property type="entry name" value="ZF_FPG_2"/>
    <property type="match status" value="1"/>
</dbReference>
<dbReference type="NCBIfam" id="TIGR00577">
    <property type="entry name" value="fpg"/>
    <property type="match status" value="1"/>
</dbReference>
<keyword evidence="9 15" id="KW-0238">DNA-binding</keyword>
<feature type="domain" description="Formamidopyrimidine-DNA glycosylase catalytic" evidence="17">
    <location>
        <begin position="2"/>
        <end position="115"/>
    </location>
</feature>
<dbReference type="EC" id="3.2.2.23" evidence="15"/>
<keyword evidence="5 15" id="KW-0227">DNA damage</keyword>
<evidence type="ECO:0000256" key="8">
    <source>
        <dbReference type="ARBA" id="ARBA00022833"/>
    </source>
</evidence>
<dbReference type="GO" id="GO:0140078">
    <property type="term" value="F:class I DNA-(apurinic or apyrimidinic site) endonuclease activity"/>
    <property type="evidence" value="ECO:0007669"/>
    <property type="project" value="UniProtKB-EC"/>
</dbReference>
<keyword evidence="6 15" id="KW-0863">Zinc-finger</keyword>
<reference evidence="18" key="1">
    <citation type="submission" date="2022-11" db="EMBL/GenBank/DDBJ databases">
        <title>Robbsia betulipollinis sp. nov., isolated from pollen of birch (Betula pendula).</title>
        <authorList>
            <person name="Shi H."/>
            <person name="Ambika Manirajan B."/>
            <person name="Ratering S."/>
            <person name="Geissler-Plaum R."/>
            <person name="Schnell S."/>
        </authorList>
    </citation>
    <scope>NUCLEOTIDE SEQUENCE</scope>
    <source>
        <strain evidence="18">Bb-Pol-6</strain>
    </source>
</reference>
<dbReference type="SUPFAM" id="SSF57716">
    <property type="entry name" value="Glucocorticoid receptor-like (DNA-binding domain)"/>
    <property type="match status" value="1"/>
</dbReference>
<evidence type="ECO:0000256" key="10">
    <source>
        <dbReference type="ARBA" id="ARBA00023204"/>
    </source>
</evidence>
<dbReference type="InterPro" id="IPR010663">
    <property type="entry name" value="Znf_FPG/IleRS"/>
</dbReference>
<dbReference type="PANTHER" id="PTHR22993:SF9">
    <property type="entry name" value="FORMAMIDOPYRIMIDINE-DNA GLYCOSYLASE"/>
    <property type="match status" value="1"/>
</dbReference>
<dbReference type="Pfam" id="PF01149">
    <property type="entry name" value="Fapy_DNA_glyco"/>
    <property type="match status" value="1"/>
</dbReference>
<keyword evidence="8 15" id="KW-0862">Zinc</keyword>
<evidence type="ECO:0000256" key="13">
    <source>
        <dbReference type="ARBA" id="ARBA00023295"/>
    </source>
</evidence>
<dbReference type="EC" id="4.2.99.18" evidence="15"/>
<evidence type="ECO:0000256" key="2">
    <source>
        <dbReference type="ARBA" id="ARBA00009409"/>
    </source>
</evidence>
<protein>
    <recommendedName>
        <fullName evidence="15">Formamidopyrimidine-DNA glycosylase</fullName>
        <shortName evidence="15">Fapy-DNA glycosylase</shortName>
        <ecNumber evidence="15">3.2.2.23</ecNumber>
    </recommendedName>
    <alternativeName>
        <fullName evidence="15">DNA-(apurinic or apyrimidinic site) lyase MutM</fullName>
        <shortName evidence="15">AP lyase MutM</shortName>
        <ecNumber evidence="15">4.2.99.18</ecNumber>
    </alternativeName>
</protein>
<evidence type="ECO:0000256" key="14">
    <source>
        <dbReference type="ARBA" id="ARBA00044632"/>
    </source>
</evidence>
<evidence type="ECO:0000313" key="18">
    <source>
        <dbReference type="EMBL" id="MCY0387179.1"/>
    </source>
</evidence>
<feature type="binding site" evidence="15">
    <location>
        <position position="157"/>
    </location>
    <ligand>
        <name>DNA</name>
        <dbReference type="ChEBI" id="CHEBI:16991"/>
    </ligand>
</feature>
<comment type="cofactor">
    <cofactor evidence="15">
        <name>Zn(2+)</name>
        <dbReference type="ChEBI" id="CHEBI:29105"/>
    </cofactor>
    <text evidence="15">Binds 1 zinc ion per subunit.</text>
</comment>
<dbReference type="InterPro" id="IPR000214">
    <property type="entry name" value="Znf_DNA_glyclase/AP_lyase"/>
</dbReference>
<gene>
    <name evidence="15 18" type="primary">mutM</name>
    <name evidence="15" type="synonym">fpg</name>
    <name evidence="18" type="ORF">OVY01_08030</name>
</gene>
<dbReference type="InterPro" id="IPR020629">
    <property type="entry name" value="FPG_Glyclase"/>
</dbReference>
<dbReference type="NCBIfam" id="NF002211">
    <property type="entry name" value="PRK01103.1"/>
    <property type="match status" value="1"/>
</dbReference>
<evidence type="ECO:0000259" key="16">
    <source>
        <dbReference type="PROSITE" id="PS51066"/>
    </source>
</evidence>
<dbReference type="SUPFAM" id="SSF81624">
    <property type="entry name" value="N-terminal domain of MutM-like DNA repair proteins"/>
    <property type="match status" value="1"/>
</dbReference>
<keyword evidence="19" id="KW-1185">Reference proteome</keyword>
<dbReference type="GO" id="GO:0008534">
    <property type="term" value="F:oxidized purine nucleobase lesion DNA N-glycosylase activity"/>
    <property type="evidence" value="ECO:0007669"/>
    <property type="project" value="UniProtKB-EC"/>
</dbReference>
<dbReference type="RefSeq" id="WP_267846940.1">
    <property type="nucleotide sequence ID" value="NZ_JAPMXC010000001.1"/>
</dbReference>
<dbReference type="InterPro" id="IPR035937">
    <property type="entry name" value="FPG_N"/>
</dbReference>
<evidence type="ECO:0000256" key="4">
    <source>
        <dbReference type="ARBA" id="ARBA00022723"/>
    </source>
</evidence>
<dbReference type="SMART" id="SM00898">
    <property type="entry name" value="Fapy_DNA_glyco"/>
    <property type="match status" value="1"/>
</dbReference>
<feature type="active site" description="Proton donor" evidence="15">
    <location>
        <position position="3"/>
    </location>
</feature>